<dbReference type="GO" id="GO:0005525">
    <property type="term" value="F:GTP binding"/>
    <property type="evidence" value="ECO:0007669"/>
    <property type="project" value="UniProtKB-KW"/>
</dbReference>
<dbReference type="EMBL" id="SCEB01002166">
    <property type="protein sequence ID" value="RXM95700.1"/>
    <property type="molecule type" value="Genomic_DNA"/>
</dbReference>
<dbReference type="GO" id="GO:0003924">
    <property type="term" value="F:GTPase activity"/>
    <property type="evidence" value="ECO:0007669"/>
    <property type="project" value="InterPro"/>
</dbReference>
<dbReference type="Pfam" id="PF00071">
    <property type="entry name" value="Ras"/>
    <property type="match status" value="1"/>
</dbReference>
<keyword evidence="1" id="KW-0547">Nucleotide-binding</keyword>
<organism evidence="4 5">
    <name type="scientific">Acipenser ruthenus</name>
    <name type="common">Sterlet sturgeon</name>
    <dbReference type="NCBI Taxonomy" id="7906"/>
    <lineage>
        <taxon>Eukaryota</taxon>
        <taxon>Metazoa</taxon>
        <taxon>Chordata</taxon>
        <taxon>Craniata</taxon>
        <taxon>Vertebrata</taxon>
        <taxon>Euteleostomi</taxon>
        <taxon>Actinopterygii</taxon>
        <taxon>Chondrostei</taxon>
        <taxon>Acipenseriformes</taxon>
        <taxon>Acipenseridae</taxon>
        <taxon>Acipenser</taxon>
    </lineage>
</organism>
<gene>
    <name evidence="4" type="ORF">EOD39_16567</name>
</gene>
<dbReference type="Gene3D" id="3.40.50.300">
    <property type="entry name" value="P-loop containing nucleotide triphosphate hydrolases"/>
    <property type="match status" value="1"/>
</dbReference>
<proteinExistence type="predicted"/>
<dbReference type="InterPro" id="IPR050227">
    <property type="entry name" value="Rab"/>
</dbReference>
<evidence type="ECO:0000256" key="3">
    <source>
        <dbReference type="SAM" id="MobiDB-lite"/>
    </source>
</evidence>
<comment type="caution">
    <text evidence="4">The sequence shown here is derived from an EMBL/GenBank/DDBJ whole genome shotgun (WGS) entry which is preliminary data.</text>
</comment>
<feature type="compositionally biased region" description="Basic and acidic residues" evidence="3">
    <location>
        <begin position="44"/>
        <end position="56"/>
    </location>
</feature>
<dbReference type="PANTHER" id="PTHR47977">
    <property type="entry name" value="RAS-RELATED PROTEIN RAB"/>
    <property type="match status" value="1"/>
</dbReference>
<feature type="region of interest" description="Disordered" evidence="3">
    <location>
        <begin position="1"/>
        <end position="65"/>
    </location>
</feature>
<dbReference type="PROSITE" id="PS51419">
    <property type="entry name" value="RAB"/>
    <property type="match status" value="1"/>
</dbReference>
<evidence type="ECO:0000256" key="2">
    <source>
        <dbReference type="ARBA" id="ARBA00023134"/>
    </source>
</evidence>
<dbReference type="InterPro" id="IPR027417">
    <property type="entry name" value="P-loop_NTPase"/>
</dbReference>
<name>A0A444V5N0_ACIRT</name>
<accession>A0A444V5N0</accession>
<dbReference type="InterPro" id="IPR001806">
    <property type="entry name" value="Small_GTPase"/>
</dbReference>
<dbReference type="SMART" id="SM00175">
    <property type="entry name" value="RAB"/>
    <property type="match status" value="1"/>
</dbReference>
<keyword evidence="2" id="KW-0342">GTP-binding</keyword>
<evidence type="ECO:0000313" key="4">
    <source>
        <dbReference type="EMBL" id="RXM95700.1"/>
    </source>
</evidence>
<dbReference type="SUPFAM" id="SSF52540">
    <property type="entry name" value="P-loop containing nucleoside triphosphate hydrolases"/>
    <property type="match status" value="1"/>
</dbReference>
<reference evidence="4 5" key="1">
    <citation type="submission" date="2019-01" db="EMBL/GenBank/DDBJ databases">
        <title>Draft Genome and Complete Hox-Cluster Characterization of the Sterlet Sturgeon (Acipenser ruthenus).</title>
        <authorList>
            <person name="Wei Q."/>
        </authorList>
    </citation>
    <scope>NUCLEOTIDE SEQUENCE [LARGE SCALE GENOMIC DNA]</scope>
    <source>
        <strain evidence="4">WHYD16114868_AA</strain>
        <tissue evidence="4">Blood</tissue>
    </source>
</reference>
<dbReference type="PRINTS" id="PR00449">
    <property type="entry name" value="RASTRNSFRMNG"/>
</dbReference>
<dbReference type="Proteomes" id="UP000289886">
    <property type="component" value="Unassembled WGS sequence"/>
</dbReference>
<protein>
    <submittedName>
        <fullName evidence="4">Ras-related protein Rab-7L1</fullName>
    </submittedName>
</protein>
<dbReference type="SMART" id="SM00173">
    <property type="entry name" value="RAS"/>
    <property type="match status" value="1"/>
</dbReference>
<evidence type="ECO:0000313" key="5">
    <source>
        <dbReference type="Proteomes" id="UP000289886"/>
    </source>
</evidence>
<sequence>MASRVTKLARNAKPVKKDEVGKGIAKKRKAESRQETASPQRNGVCEKKEVNKEKPEGLNGGTALPVRNKKGELVFEVSFPPSLQSGRKNLPQRPPALPCRSAPLLCRSGPLPCRSAPLPCHSVASAVYREAVNTYKVKCGGSLEMWESSGWIVPQDTYGWFQWYCSHQEQSLQKRELSGQLFKVLVIGGSQVGKTSFVKRCVGGVFTEFYKVTIGGQEDCLPITRAFFRDADACIMMFDVTSEKSFTFCEALKQAVDTEVPGKDGNPIPCVLLANKCDLAQRTVQPGAIADFANALNFFTWMEISVKENKHVEDSVRQIVEAVMTKRNLSAAVAVGSGTVDIVPEHNTPARGYCCIGLRANKDSYEQF</sequence>
<keyword evidence="5" id="KW-1185">Reference proteome</keyword>
<evidence type="ECO:0000256" key="1">
    <source>
        <dbReference type="ARBA" id="ARBA00022741"/>
    </source>
</evidence>
<dbReference type="AlphaFoldDB" id="A0A444V5N0"/>